<sequence>MENKPDLLCASQPLFGLSSPQRSVIPPQSFVTDSPFSIPVMSNLPSQLFRYLANMNQTANQNIHLPQVEHNWPAAVAAAASAAAAAAASASTSGNTTDLAQNATSVENNVDNNFVDSVGIEGSETSSSTSSANTQAMISPRHQQQQQQIHSLHNHQQQQQHHQGHDHLTPQTSISNSSASAALSMFNGHNGSITASSLEAIQRALNFPHITNSLPNMISSTSNASFISALNAAAQSVAAMNGTQQTPLPPTMQLPINPTVLSLASGGGGGRPNSRTTNGPAHERGNVGGGPIVNNERRKASTDDFVKNIRQCQMTDEDIRKIEIPVPEALKYDQNFRPASEEQIIQQIMTSKKYETMDVQETMIQLCKKLAEKRVFGSRLMADTTVAAPNHSNYTNLPDKGIIYILHVCKKVLGPRVKSEDEFWEYFRDAMRKLAARCRRVRHAKKVRSQNHYVLGNSNSNTMVTLTSNAASPSIFTSAQTLVDDERSSRSSTASNPSHTITSITSAITHHHHHLNNVNNINNSSNIINGNRPFTPLSTTTATLTPSSSNTSPTQPDGASPKST</sequence>
<protein>
    <submittedName>
        <fullName evidence="2">Uncharacterized protein</fullName>
    </submittedName>
</protein>
<accession>A0AC35GB90</accession>
<proteinExistence type="predicted"/>
<organism evidence="1 2">
    <name type="scientific">Panagrolaimus sp. PS1159</name>
    <dbReference type="NCBI Taxonomy" id="55785"/>
    <lineage>
        <taxon>Eukaryota</taxon>
        <taxon>Metazoa</taxon>
        <taxon>Ecdysozoa</taxon>
        <taxon>Nematoda</taxon>
        <taxon>Chromadorea</taxon>
        <taxon>Rhabditida</taxon>
        <taxon>Tylenchina</taxon>
        <taxon>Panagrolaimomorpha</taxon>
        <taxon>Panagrolaimoidea</taxon>
        <taxon>Panagrolaimidae</taxon>
        <taxon>Panagrolaimus</taxon>
    </lineage>
</organism>
<evidence type="ECO:0000313" key="2">
    <source>
        <dbReference type="WBParaSite" id="PS1159_v2.g3546.t1"/>
    </source>
</evidence>
<reference evidence="2" key="1">
    <citation type="submission" date="2022-11" db="UniProtKB">
        <authorList>
            <consortium name="WormBaseParasite"/>
        </authorList>
    </citation>
    <scope>IDENTIFICATION</scope>
</reference>
<dbReference type="Proteomes" id="UP000887580">
    <property type="component" value="Unplaced"/>
</dbReference>
<dbReference type="WBParaSite" id="PS1159_v2.g3546.t1">
    <property type="protein sequence ID" value="PS1159_v2.g3546.t1"/>
    <property type="gene ID" value="PS1159_v2.g3546"/>
</dbReference>
<evidence type="ECO:0000313" key="1">
    <source>
        <dbReference type="Proteomes" id="UP000887580"/>
    </source>
</evidence>
<name>A0AC35GB90_9BILA</name>